<dbReference type="InterPro" id="IPR051478">
    <property type="entry name" value="Beta-lactamase-like_AB/R"/>
</dbReference>
<protein>
    <submittedName>
        <fullName evidence="4">Beta-lactamase/transpeptidase-like protein</fullName>
    </submittedName>
</protein>
<gene>
    <name evidence="4" type="ORF">B0H66DRAFT_547099</name>
</gene>
<name>A0AAE0IIG0_9PEZI</name>
<feature type="chain" id="PRO_5041930583" evidence="1">
    <location>
        <begin position="20"/>
        <end position="574"/>
    </location>
</feature>
<dbReference type="PANTHER" id="PTHR22935">
    <property type="entry name" value="PENICILLIN-BINDING PROTEIN"/>
    <property type="match status" value="1"/>
</dbReference>
<keyword evidence="1" id="KW-0732">Signal</keyword>
<accession>A0AAE0IIG0</accession>
<reference evidence="4" key="2">
    <citation type="submission" date="2023-06" db="EMBL/GenBank/DDBJ databases">
        <authorList>
            <consortium name="Lawrence Berkeley National Laboratory"/>
            <person name="Haridas S."/>
            <person name="Hensen N."/>
            <person name="Bonometti L."/>
            <person name="Westerberg I."/>
            <person name="Brannstrom I.O."/>
            <person name="Guillou S."/>
            <person name="Cros-Aarteil S."/>
            <person name="Calhoun S."/>
            <person name="Kuo A."/>
            <person name="Mondo S."/>
            <person name="Pangilinan J."/>
            <person name="Riley R."/>
            <person name="Labutti K."/>
            <person name="Andreopoulos B."/>
            <person name="Lipzen A."/>
            <person name="Chen C."/>
            <person name="Yanf M."/>
            <person name="Daum C."/>
            <person name="Ng V."/>
            <person name="Clum A."/>
            <person name="Steindorff A."/>
            <person name="Ohm R."/>
            <person name="Martin F."/>
            <person name="Silar P."/>
            <person name="Natvig D."/>
            <person name="Lalanne C."/>
            <person name="Gautier V."/>
            <person name="Ament-Velasquez S.L."/>
            <person name="Kruys A."/>
            <person name="Hutchinson M.I."/>
            <person name="Powell A.J."/>
            <person name="Barry K."/>
            <person name="Miller A.N."/>
            <person name="Grigoriev I.V."/>
            <person name="Debuchy R."/>
            <person name="Gladieux P."/>
            <person name="Thoren M.H."/>
            <person name="Johannesson H."/>
        </authorList>
    </citation>
    <scope>NUCLEOTIDE SEQUENCE</scope>
    <source>
        <strain evidence="4">CBS 118394</strain>
    </source>
</reference>
<dbReference type="Pfam" id="PF00144">
    <property type="entry name" value="Beta-lactamase"/>
    <property type="match status" value="1"/>
</dbReference>
<dbReference type="AlphaFoldDB" id="A0AAE0IIG0"/>
<sequence length="574" mass="60469">MHLRVFAAVFMGVAKFGSAQNCPIAGPAYPAVTNVAASEALQAARTVFDQALAQTLADGVIDSNTTAFSIQVYSTHADNVLYQYHHPGPPFAANKTVGPDTLYRIGSVSKAIAVYAILAALSFKYWNEPITKYVPELDNLPLRSAVDDVNWDEVTLGALASHMAGIGNDYAVGDVPTGISGLPSIDGSAYPRCGTAQLRPCTRAESLQLMVAKPPVTPTYYSPTYSNMAFQLLAYAVENITGQSFSSLVHDSVISPLNLTRTFLSPPLNDTDAVVVDGFARDLGDAAPAGGYLQSPADLTALGKSILTSSLLPKSTTRQWLRPVTHSAFALHAVGAPWEIERVPVPVSPNPNTTTTRLLDVYTKSGGIAGYASLLALIPDHDIGITLLVADGTPARATATFTALLTLLAGTWLPAGEHAARAQAEISLAGKYTSPGDSGGSSFAEFTLLPNTPGLFLSRLSTNGTDILTTLLTSSPDGGPTSNTPFGAWLYPTGLKMQSSHDHNDGTYTKRLAFRAVLGRADVPASDATCRGVGVIDALRYGPYAVDQFVFRVDGGGRAIGVEVPVLQEVLVRT</sequence>
<dbReference type="InterPro" id="IPR058664">
    <property type="entry name" value="ARB_00930-like_C"/>
</dbReference>
<feature type="domain" description="Beta-lactamase-like ARB-00930-like C-terminal" evidence="3">
    <location>
        <begin position="420"/>
        <end position="573"/>
    </location>
</feature>
<organism evidence="4 5">
    <name type="scientific">Apodospora peruviana</name>
    <dbReference type="NCBI Taxonomy" id="516989"/>
    <lineage>
        <taxon>Eukaryota</taxon>
        <taxon>Fungi</taxon>
        <taxon>Dikarya</taxon>
        <taxon>Ascomycota</taxon>
        <taxon>Pezizomycotina</taxon>
        <taxon>Sordariomycetes</taxon>
        <taxon>Sordariomycetidae</taxon>
        <taxon>Sordariales</taxon>
        <taxon>Lasiosphaeriaceae</taxon>
        <taxon>Apodospora</taxon>
    </lineage>
</organism>
<dbReference type="InterPro" id="IPR012338">
    <property type="entry name" value="Beta-lactam/transpept-like"/>
</dbReference>
<dbReference type="EMBL" id="JAUEDM010000002">
    <property type="protein sequence ID" value="KAK3324921.1"/>
    <property type="molecule type" value="Genomic_DNA"/>
</dbReference>
<evidence type="ECO:0000259" key="3">
    <source>
        <dbReference type="Pfam" id="PF26335"/>
    </source>
</evidence>
<feature type="domain" description="Beta-lactamase-related" evidence="2">
    <location>
        <begin position="75"/>
        <end position="396"/>
    </location>
</feature>
<evidence type="ECO:0000313" key="5">
    <source>
        <dbReference type="Proteomes" id="UP001283341"/>
    </source>
</evidence>
<evidence type="ECO:0000313" key="4">
    <source>
        <dbReference type="EMBL" id="KAK3324921.1"/>
    </source>
</evidence>
<dbReference type="InterPro" id="IPR001466">
    <property type="entry name" value="Beta-lactam-related"/>
</dbReference>
<dbReference type="PANTHER" id="PTHR22935:SF97">
    <property type="entry name" value="BETA-LACTAMASE-RELATED DOMAIN-CONTAINING PROTEIN"/>
    <property type="match status" value="1"/>
</dbReference>
<reference evidence="4" key="1">
    <citation type="journal article" date="2023" name="Mol. Phylogenet. Evol.">
        <title>Genome-scale phylogeny and comparative genomics of the fungal order Sordariales.</title>
        <authorList>
            <person name="Hensen N."/>
            <person name="Bonometti L."/>
            <person name="Westerberg I."/>
            <person name="Brannstrom I.O."/>
            <person name="Guillou S."/>
            <person name="Cros-Aarteil S."/>
            <person name="Calhoun S."/>
            <person name="Haridas S."/>
            <person name="Kuo A."/>
            <person name="Mondo S."/>
            <person name="Pangilinan J."/>
            <person name="Riley R."/>
            <person name="LaButti K."/>
            <person name="Andreopoulos B."/>
            <person name="Lipzen A."/>
            <person name="Chen C."/>
            <person name="Yan M."/>
            <person name="Daum C."/>
            <person name="Ng V."/>
            <person name="Clum A."/>
            <person name="Steindorff A."/>
            <person name="Ohm R.A."/>
            <person name="Martin F."/>
            <person name="Silar P."/>
            <person name="Natvig D.O."/>
            <person name="Lalanne C."/>
            <person name="Gautier V."/>
            <person name="Ament-Velasquez S.L."/>
            <person name="Kruys A."/>
            <person name="Hutchinson M.I."/>
            <person name="Powell A.J."/>
            <person name="Barry K."/>
            <person name="Miller A.N."/>
            <person name="Grigoriev I.V."/>
            <person name="Debuchy R."/>
            <person name="Gladieux P."/>
            <person name="Hiltunen Thoren M."/>
            <person name="Johannesson H."/>
        </authorList>
    </citation>
    <scope>NUCLEOTIDE SEQUENCE</scope>
    <source>
        <strain evidence="4">CBS 118394</strain>
    </source>
</reference>
<evidence type="ECO:0000259" key="2">
    <source>
        <dbReference type="Pfam" id="PF00144"/>
    </source>
</evidence>
<feature type="signal peptide" evidence="1">
    <location>
        <begin position="1"/>
        <end position="19"/>
    </location>
</feature>
<comment type="caution">
    <text evidence="4">The sequence shown here is derived from an EMBL/GenBank/DDBJ whole genome shotgun (WGS) entry which is preliminary data.</text>
</comment>
<proteinExistence type="predicted"/>
<dbReference type="Proteomes" id="UP001283341">
    <property type="component" value="Unassembled WGS sequence"/>
</dbReference>
<evidence type="ECO:0000256" key="1">
    <source>
        <dbReference type="SAM" id="SignalP"/>
    </source>
</evidence>
<dbReference type="Pfam" id="PF26335">
    <property type="entry name" value="ARB_00930_C"/>
    <property type="match status" value="1"/>
</dbReference>
<keyword evidence="5" id="KW-1185">Reference proteome</keyword>
<dbReference type="Gene3D" id="3.40.710.10">
    <property type="entry name" value="DD-peptidase/beta-lactamase superfamily"/>
    <property type="match status" value="1"/>
</dbReference>
<dbReference type="SUPFAM" id="SSF56601">
    <property type="entry name" value="beta-lactamase/transpeptidase-like"/>
    <property type="match status" value="1"/>
</dbReference>